<dbReference type="PANTHER" id="PTHR46060:SF1">
    <property type="entry name" value="MARINER MOS1 TRANSPOSASE-LIKE PROTEIN"/>
    <property type="match status" value="1"/>
</dbReference>
<evidence type="ECO:0000313" key="1">
    <source>
        <dbReference type="EMBL" id="KAI6650826.1"/>
    </source>
</evidence>
<dbReference type="InterPro" id="IPR036397">
    <property type="entry name" value="RNaseH_sf"/>
</dbReference>
<dbReference type="Pfam" id="PF01359">
    <property type="entry name" value="Transposase_1"/>
    <property type="match status" value="1"/>
</dbReference>
<dbReference type="AlphaFoldDB" id="A0AAV7JPS7"/>
<sequence>MTSLGKDFKIEQRAYVKIRTLLGKSVHEIHLDLVQVYTTKGALSYAGVRRWAQRFRLGRKSIEDDPRPGEPITAAPPIKSCAIKKLIDLDPHITIRELSNSVSISMGSVDHILRLQLKLTKANEVWIGKHSDPPMIPRPDFRSSRIMYCIFFDAHGLVAQVIIPKGQTVTGSFYTSNCLGAVEESLLKRRKRTGAKELRLLHDNARTHKTKQVKEKILRMGMIEHEHPPYSPDLAPCDFYLFPKLKEYLSGRHFSNSTELASAIFQYLKWIPPEDYINIFAQWLERLQRCINNDGKYFEKLNTDCLCVTYFWYFWG</sequence>
<dbReference type="EMBL" id="JAKMXF010000310">
    <property type="protein sequence ID" value="KAI6650826.1"/>
    <property type="molecule type" value="Genomic_DNA"/>
</dbReference>
<organism evidence="1 2">
    <name type="scientific">Oopsacas minuta</name>
    <dbReference type="NCBI Taxonomy" id="111878"/>
    <lineage>
        <taxon>Eukaryota</taxon>
        <taxon>Metazoa</taxon>
        <taxon>Porifera</taxon>
        <taxon>Hexactinellida</taxon>
        <taxon>Hexasterophora</taxon>
        <taxon>Lyssacinosida</taxon>
        <taxon>Leucopsacidae</taxon>
        <taxon>Oopsacas</taxon>
    </lineage>
</organism>
<dbReference type="Proteomes" id="UP001165289">
    <property type="component" value="Unassembled WGS sequence"/>
</dbReference>
<comment type="caution">
    <text evidence="1">The sequence shown here is derived from an EMBL/GenBank/DDBJ whole genome shotgun (WGS) entry which is preliminary data.</text>
</comment>
<dbReference type="PANTHER" id="PTHR46060">
    <property type="entry name" value="MARINER MOS1 TRANSPOSASE-LIKE PROTEIN"/>
    <property type="match status" value="1"/>
</dbReference>
<dbReference type="InterPro" id="IPR052709">
    <property type="entry name" value="Transposase-MT_Hybrid"/>
</dbReference>
<gene>
    <name evidence="1" type="ORF">LOD99_7877</name>
</gene>
<accession>A0AAV7JPS7</accession>
<proteinExistence type="predicted"/>
<evidence type="ECO:0000313" key="2">
    <source>
        <dbReference type="Proteomes" id="UP001165289"/>
    </source>
</evidence>
<name>A0AAV7JPS7_9METZ</name>
<dbReference type="GO" id="GO:0003676">
    <property type="term" value="F:nucleic acid binding"/>
    <property type="evidence" value="ECO:0007669"/>
    <property type="project" value="InterPro"/>
</dbReference>
<keyword evidence="2" id="KW-1185">Reference proteome</keyword>
<protein>
    <submittedName>
        <fullName evidence="1">Transposase</fullName>
    </submittedName>
</protein>
<dbReference type="Gene3D" id="1.10.10.1450">
    <property type="match status" value="1"/>
</dbReference>
<dbReference type="InterPro" id="IPR001888">
    <property type="entry name" value="Transposase_1"/>
</dbReference>
<reference evidence="1 2" key="1">
    <citation type="journal article" date="2023" name="BMC Biol.">
        <title>The compact genome of the sponge Oopsacas minuta (Hexactinellida) is lacking key metazoan core genes.</title>
        <authorList>
            <person name="Santini S."/>
            <person name="Schenkelaars Q."/>
            <person name="Jourda C."/>
            <person name="Duchesne M."/>
            <person name="Belahbib H."/>
            <person name="Rocher C."/>
            <person name="Selva M."/>
            <person name="Riesgo A."/>
            <person name="Vervoort M."/>
            <person name="Leys S.P."/>
            <person name="Kodjabachian L."/>
            <person name="Le Bivic A."/>
            <person name="Borchiellini C."/>
            <person name="Claverie J.M."/>
            <person name="Renard E."/>
        </authorList>
    </citation>
    <scope>NUCLEOTIDE SEQUENCE [LARGE SCALE GENOMIC DNA]</scope>
    <source>
        <strain evidence="1">SPO-2</strain>
    </source>
</reference>
<dbReference type="Gene3D" id="3.30.420.10">
    <property type="entry name" value="Ribonuclease H-like superfamily/Ribonuclease H"/>
    <property type="match status" value="1"/>
</dbReference>